<evidence type="ECO:0000313" key="2">
    <source>
        <dbReference type="Proteomes" id="UP000007939"/>
    </source>
</evidence>
<proteinExistence type="predicted"/>
<protein>
    <submittedName>
        <fullName evidence="1">Uncharacterized protein</fullName>
    </submittedName>
</protein>
<organism evidence="1 2">
    <name type="scientific">Parasphaerochaeta coccoides (strain ATCC BAA-1237 / DSM 17374 / SPN1)</name>
    <name type="common">Sphaerochaeta coccoides</name>
    <dbReference type="NCBI Taxonomy" id="760011"/>
    <lineage>
        <taxon>Bacteria</taxon>
        <taxon>Pseudomonadati</taxon>
        <taxon>Spirochaetota</taxon>
        <taxon>Spirochaetia</taxon>
        <taxon>Spirochaetales</taxon>
        <taxon>Sphaerochaetaceae</taxon>
        <taxon>Parasphaerochaeta</taxon>
    </lineage>
</organism>
<reference evidence="1 2" key="2">
    <citation type="journal article" date="2012" name="Stand. Genomic Sci.">
        <title>Complete genome sequence of the termite hindgut bacterium Spirochaeta coccoides type strain (SPN1(T)), reclassification in the genus Sphaerochaeta as Sphaerochaeta coccoides comb. nov. and emendations of the family Spirochaetaceae and the genus Sphaerochaeta.</title>
        <authorList>
            <person name="Abt B."/>
            <person name="Han C."/>
            <person name="Scheuner C."/>
            <person name="Lu M."/>
            <person name="Lapidus A."/>
            <person name="Nolan M."/>
            <person name="Lucas S."/>
            <person name="Hammon N."/>
            <person name="Deshpande S."/>
            <person name="Cheng J.F."/>
            <person name="Tapia R."/>
            <person name="Goodwin L.A."/>
            <person name="Pitluck S."/>
            <person name="Liolios K."/>
            <person name="Pagani I."/>
            <person name="Ivanova N."/>
            <person name="Mavromatis K."/>
            <person name="Mikhailova N."/>
            <person name="Huntemann M."/>
            <person name="Pati A."/>
            <person name="Chen A."/>
            <person name="Palaniappan K."/>
            <person name="Land M."/>
            <person name="Hauser L."/>
            <person name="Brambilla E.M."/>
            <person name="Rohde M."/>
            <person name="Spring S."/>
            <person name="Gronow S."/>
            <person name="Goker M."/>
            <person name="Woyke T."/>
            <person name="Bristow J."/>
            <person name="Eisen J.A."/>
            <person name="Markowitz V."/>
            <person name="Hugenholtz P."/>
            <person name="Kyrpides N.C."/>
            <person name="Klenk H.P."/>
            <person name="Detter J.C."/>
        </authorList>
    </citation>
    <scope>NUCLEOTIDE SEQUENCE [LARGE SCALE GENOMIC DNA]</scope>
    <source>
        <strain evidence="2">ATCC BAA-1237 / DSM 17374 / SPN1</strain>
    </source>
</reference>
<dbReference type="EMBL" id="CP002659">
    <property type="protein sequence ID" value="AEC02363.1"/>
    <property type="molecule type" value="Genomic_DNA"/>
</dbReference>
<sequence>MQSWFPKVWGQLQIDIFIRNSDVSLSGTLPDSADWIQDSIGNNRIIYSHHRPTGVLLFSTYFRCGWFGGGHFRIYKWIHGGWNETVYAANFGWNTNTTVNANSTGSGQYRICSETAFQFVTISWRIYCGQTDCTKGKHLTVYDGFRSSINTLPGTLITPSLCNSQRVGTLGTP</sequence>
<dbReference type="AlphaFoldDB" id="F4GL23"/>
<name>F4GL23_PARC1</name>
<gene>
    <name evidence="1" type="ordered locus">Spico_1147</name>
</gene>
<dbReference type="Proteomes" id="UP000007939">
    <property type="component" value="Chromosome"/>
</dbReference>
<keyword evidence="2" id="KW-1185">Reference proteome</keyword>
<reference evidence="2" key="1">
    <citation type="submission" date="2011-04" db="EMBL/GenBank/DDBJ databases">
        <title>The complete genome of Spirochaeta coccoides DSM 17374.</title>
        <authorList>
            <person name="Lucas S."/>
            <person name="Copeland A."/>
            <person name="Lapidus A."/>
            <person name="Bruce D."/>
            <person name="Goodwin L."/>
            <person name="Pitluck S."/>
            <person name="Peters L."/>
            <person name="Kyrpides N."/>
            <person name="Mavromatis K."/>
            <person name="Pagani I."/>
            <person name="Ivanova N."/>
            <person name="Ovchinnikova G."/>
            <person name="Lu M."/>
            <person name="Detter J.C."/>
            <person name="Tapia R."/>
            <person name="Han C."/>
            <person name="Land M."/>
            <person name="Hauser L."/>
            <person name="Markowitz V."/>
            <person name="Cheng J.-F."/>
            <person name="Hugenholtz P."/>
            <person name="Woyke T."/>
            <person name="Wu D."/>
            <person name="Spring S."/>
            <person name="Schroeder M."/>
            <person name="Brambilla E."/>
            <person name="Klenk H.-P."/>
            <person name="Eisen J.A."/>
        </authorList>
    </citation>
    <scope>NUCLEOTIDE SEQUENCE [LARGE SCALE GENOMIC DNA]</scope>
    <source>
        <strain evidence="2">ATCC BAA-1237 / DSM 17374 / SPN1</strain>
    </source>
</reference>
<evidence type="ECO:0000313" key="1">
    <source>
        <dbReference type="EMBL" id="AEC02363.1"/>
    </source>
</evidence>
<dbReference type="KEGG" id="scc:Spico_1147"/>
<accession>F4GL23</accession>
<dbReference type="HOGENOM" id="CLU_1546603_0_0_12"/>
<dbReference type="RefSeq" id="WP_013739758.1">
    <property type="nucleotide sequence ID" value="NC_015436.1"/>
</dbReference>